<keyword evidence="3" id="KW-0238">DNA-binding</keyword>
<dbReference type="PROSITE" id="PS50931">
    <property type="entry name" value="HTH_LYSR"/>
    <property type="match status" value="1"/>
</dbReference>
<evidence type="ECO:0000256" key="4">
    <source>
        <dbReference type="ARBA" id="ARBA00023163"/>
    </source>
</evidence>
<keyword evidence="7" id="KW-1185">Reference proteome</keyword>
<accession>A0A375AFP5</accession>
<comment type="similarity">
    <text evidence="1">Belongs to the LysR transcriptional regulatory family.</text>
</comment>
<evidence type="ECO:0000313" key="6">
    <source>
        <dbReference type="EMBL" id="SLM64928.1"/>
    </source>
</evidence>
<dbReference type="EMBL" id="LT615367">
    <property type="protein sequence ID" value="SLM64928.1"/>
    <property type="molecule type" value="Genomic_DNA"/>
</dbReference>
<proteinExistence type="inferred from homology"/>
<dbReference type="Pfam" id="PF00126">
    <property type="entry name" value="HTH_1"/>
    <property type="match status" value="1"/>
</dbReference>
<evidence type="ECO:0000313" key="7">
    <source>
        <dbReference type="Proteomes" id="UP000294820"/>
    </source>
</evidence>
<dbReference type="AlphaFoldDB" id="A0A375AFP5"/>
<dbReference type="InterPro" id="IPR050176">
    <property type="entry name" value="LTTR"/>
</dbReference>
<evidence type="ECO:0000256" key="3">
    <source>
        <dbReference type="ARBA" id="ARBA00023125"/>
    </source>
</evidence>
<keyword evidence="4" id="KW-0804">Transcription</keyword>
<dbReference type="InterPro" id="IPR036388">
    <property type="entry name" value="WH-like_DNA-bd_sf"/>
</dbReference>
<dbReference type="Pfam" id="PF03466">
    <property type="entry name" value="LysR_substrate"/>
    <property type="match status" value="1"/>
</dbReference>
<dbReference type="Proteomes" id="UP000294820">
    <property type="component" value="Chromosome 1"/>
</dbReference>
<dbReference type="GO" id="GO:0003700">
    <property type="term" value="F:DNA-binding transcription factor activity"/>
    <property type="evidence" value="ECO:0007669"/>
    <property type="project" value="InterPro"/>
</dbReference>
<dbReference type="SUPFAM" id="SSF46785">
    <property type="entry name" value="Winged helix' DNA-binding domain"/>
    <property type="match status" value="1"/>
</dbReference>
<keyword evidence="2" id="KW-0805">Transcription regulation</keyword>
<dbReference type="PANTHER" id="PTHR30579:SF3">
    <property type="entry name" value="TRANSCRIPTIONAL REGULATORY PROTEIN"/>
    <property type="match status" value="1"/>
</dbReference>
<protein>
    <submittedName>
        <fullName evidence="6">Transcriptional regulator, LysR family</fullName>
    </submittedName>
</protein>
<dbReference type="InterPro" id="IPR005119">
    <property type="entry name" value="LysR_subst-bd"/>
</dbReference>
<dbReference type="Gene3D" id="3.40.190.290">
    <property type="match status" value="1"/>
</dbReference>
<reference evidence="6 7" key="1">
    <citation type="submission" date="2016-09" db="EMBL/GenBank/DDBJ databases">
        <authorList>
            <person name="Reverchon S."/>
            <person name="Nasser W."/>
            <person name="Leonard S."/>
            <person name="Brochier C."/>
            <person name="Duprey A."/>
        </authorList>
    </citation>
    <scope>NUCLEOTIDE SEQUENCE [LARGE SCALE GENOMIC DNA]</scope>
    <source>
        <strain evidence="6 7">174/2</strain>
    </source>
</reference>
<dbReference type="InterPro" id="IPR000847">
    <property type="entry name" value="LysR_HTH_N"/>
</dbReference>
<sequence length="317" mass="34825">MESNFSFMKNDKKNQKMIWDDVLIFLAVARHGTLGYAAKHLGLGISTLSRRIERLEAALGVSLFAHHQSGYKLTAEGAHILPSAEAMEMAAMTLLSRCRTPGEVVGSVRLATTDMLASELILPALPVLQRELPQLSLEIITDSKIVNIHQFDADLALRLVKPESGNVVIRRLGELGFSLYSSQQYSDNLTYHSLDDLYANGRFVGWAEVFSHLPMATWLTEKLKGRPLVLETTSLATQVAAVSAGAGVALLPHLIAHRHGLVRLSETLNVKYPLWLVIHSDLSHTPRVRSVANFLTGLVHDNSLRLSGELSGLDNLP</sequence>
<evidence type="ECO:0000259" key="5">
    <source>
        <dbReference type="PROSITE" id="PS50931"/>
    </source>
</evidence>
<dbReference type="InterPro" id="IPR036390">
    <property type="entry name" value="WH_DNA-bd_sf"/>
</dbReference>
<name>A0A375AFP5_9GAMM</name>
<dbReference type="GO" id="GO:0003677">
    <property type="term" value="F:DNA binding"/>
    <property type="evidence" value="ECO:0007669"/>
    <property type="project" value="UniProtKB-KW"/>
</dbReference>
<evidence type="ECO:0000256" key="2">
    <source>
        <dbReference type="ARBA" id="ARBA00023015"/>
    </source>
</evidence>
<gene>
    <name evidence="6" type="ORF">DAQ1742_04163</name>
</gene>
<organism evidence="6 7">
    <name type="scientific">Dickeya aquatica</name>
    <dbReference type="NCBI Taxonomy" id="1401087"/>
    <lineage>
        <taxon>Bacteria</taxon>
        <taxon>Pseudomonadati</taxon>
        <taxon>Pseudomonadota</taxon>
        <taxon>Gammaproteobacteria</taxon>
        <taxon>Enterobacterales</taxon>
        <taxon>Pectobacteriaceae</taxon>
        <taxon>Dickeya</taxon>
    </lineage>
</organism>
<dbReference type="SUPFAM" id="SSF53850">
    <property type="entry name" value="Periplasmic binding protein-like II"/>
    <property type="match status" value="1"/>
</dbReference>
<dbReference type="Gene3D" id="1.10.10.10">
    <property type="entry name" value="Winged helix-like DNA-binding domain superfamily/Winged helix DNA-binding domain"/>
    <property type="match status" value="1"/>
</dbReference>
<dbReference type="KEGG" id="daq:DAQ1742_04163"/>
<evidence type="ECO:0000256" key="1">
    <source>
        <dbReference type="ARBA" id="ARBA00009437"/>
    </source>
</evidence>
<dbReference type="PANTHER" id="PTHR30579">
    <property type="entry name" value="TRANSCRIPTIONAL REGULATOR"/>
    <property type="match status" value="1"/>
</dbReference>
<feature type="domain" description="HTH lysR-type" evidence="5">
    <location>
        <begin position="17"/>
        <end position="74"/>
    </location>
</feature>